<evidence type="ECO:0000313" key="3">
    <source>
        <dbReference type="Proteomes" id="UP000436088"/>
    </source>
</evidence>
<feature type="coiled-coil region" evidence="1">
    <location>
        <begin position="133"/>
        <end position="160"/>
    </location>
</feature>
<dbReference type="GO" id="GO:0008017">
    <property type="term" value="F:microtubule binding"/>
    <property type="evidence" value="ECO:0007669"/>
    <property type="project" value="InterPro"/>
</dbReference>
<evidence type="ECO:0000256" key="1">
    <source>
        <dbReference type="SAM" id="Coils"/>
    </source>
</evidence>
<keyword evidence="3" id="KW-1185">Reference proteome</keyword>
<comment type="caution">
    <text evidence="2">The sequence shown here is derived from an EMBL/GenBank/DDBJ whole genome shotgun (WGS) entry which is preliminary data.</text>
</comment>
<dbReference type="EMBL" id="VEPZ02001744">
    <property type="protein sequence ID" value="KAE8658309.1"/>
    <property type="molecule type" value="Genomic_DNA"/>
</dbReference>
<protein>
    <submittedName>
        <fullName evidence="2">Uncharacterized protein</fullName>
    </submittedName>
</protein>
<organism evidence="2 3">
    <name type="scientific">Hibiscus syriacus</name>
    <name type="common">Rose of Sharon</name>
    <dbReference type="NCBI Taxonomy" id="106335"/>
    <lineage>
        <taxon>Eukaryota</taxon>
        <taxon>Viridiplantae</taxon>
        <taxon>Streptophyta</taxon>
        <taxon>Embryophyta</taxon>
        <taxon>Tracheophyta</taxon>
        <taxon>Spermatophyta</taxon>
        <taxon>Magnoliopsida</taxon>
        <taxon>eudicotyledons</taxon>
        <taxon>Gunneridae</taxon>
        <taxon>Pentapetalae</taxon>
        <taxon>rosids</taxon>
        <taxon>malvids</taxon>
        <taxon>Malvales</taxon>
        <taxon>Malvaceae</taxon>
        <taxon>Malvoideae</taxon>
        <taxon>Hibiscus</taxon>
    </lineage>
</organism>
<gene>
    <name evidence="2" type="ORF">F3Y22_tig00116971pilonHSYRG00118</name>
</gene>
<dbReference type="GO" id="GO:0010497">
    <property type="term" value="P:plasmodesmata-mediated intercellular transport"/>
    <property type="evidence" value="ECO:0007669"/>
    <property type="project" value="InterPro"/>
</dbReference>
<feature type="coiled-coil region" evidence="1">
    <location>
        <begin position="73"/>
        <end position="104"/>
    </location>
</feature>
<dbReference type="Gene3D" id="1.10.287.2610">
    <property type="match status" value="1"/>
</dbReference>
<dbReference type="PANTHER" id="PTHR35502">
    <property type="entry name" value="PROTEIN MICROTUBULE BINDING PROTEIN 2C"/>
    <property type="match status" value="1"/>
</dbReference>
<proteinExistence type="predicted"/>
<sequence length="278" mass="32144">MWHGLRLESGQLKLGICVEDWPKVSHVQGRDAALSIPVQREKDRVEENGDGLSIFSSIPEKENEELIILRRQVGDLQIKLSEKEELLRKQNNDVQAELDQVNRVAAEKDSLINSIQLQLSDAKIKLADKQAALEKTQWEAMKSEQKLEKLQNDINSMRGEFSSFMPLLNGLTKNTHTIRVEDYDVAPYHLEHLPYIDDIDDKEMPKIEEARQLTSPLSMLPKRSKMKNPLLQQLMQGYIFNPFFTNPKNFLHSHRTHLCNSRGWIERDVIETITPIKI</sequence>
<accession>A0A6A2XIM4</accession>
<dbReference type="InterPro" id="IPR040289">
    <property type="entry name" value="MBP2C"/>
</dbReference>
<keyword evidence="1" id="KW-0175">Coiled coil</keyword>
<reference evidence="2" key="1">
    <citation type="submission" date="2019-09" db="EMBL/GenBank/DDBJ databases">
        <title>Draft genome information of white flower Hibiscus syriacus.</title>
        <authorList>
            <person name="Kim Y.-M."/>
        </authorList>
    </citation>
    <scope>NUCLEOTIDE SEQUENCE [LARGE SCALE GENOMIC DNA]</scope>
    <source>
        <strain evidence="2">YM2019G1</strain>
    </source>
</reference>
<evidence type="ECO:0000313" key="2">
    <source>
        <dbReference type="EMBL" id="KAE8658309.1"/>
    </source>
</evidence>
<dbReference type="PANTHER" id="PTHR35502:SF2">
    <property type="entry name" value="PROTEIN MICROTUBULE BINDING PROTEIN 2C"/>
    <property type="match status" value="1"/>
</dbReference>
<dbReference type="Proteomes" id="UP000436088">
    <property type="component" value="Unassembled WGS sequence"/>
</dbReference>
<name>A0A6A2XIM4_HIBSY</name>
<dbReference type="AlphaFoldDB" id="A0A6A2XIM4"/>